<dbReference type="WBParaSite" id="TCLT_0000356501-mRNA-1">
    <property type="protein sequence ID" value="TCLT_0000356501-mRNA-1"/>
    <property type="gene ID" value="TCLT_0000356501"/>
</dbReference>
<organism evidence="3">
    <name type="scientific">Thelazia callipaeda</name>
    <name type="common">Oriental eyeworm</name>
    <name type="synonym">Parasitic nematode</name>
    <dbReference type="NCBI Taxonomy" id="103827"/>
    <lineage>
        <taxon>Eukaryota</taxon>
        <taxon>Metazoa</taxon>
        <taxon>Ecdysozoa</taxon>
        <taxon>Nematoda</taxon>
        <taxon>Chromadorea</taxon>
        <taxon>Rhabditida</taxon>
        <taxon>Spirurina</taxon>
        <taxon>Spiruromorpha</taxon>
        <taxon>Thelazioidea</taxon>
        <taxon>Thelaziidae</taxon>
        <taxon>Thelazia</taxon>
    </lineage>
</organism>
<evidence type="ECO:0000313" key="2">
    <source>
        <dbReference type="Proteomes" id="UP000276776"/>
    </source>
</evidence>
<reference evidence="1 2" key="2">
    <citation type="submission" date="2018-11" db="EMBL/GenBank/DDBJ databases">
        <authorList>
            <consortium name="Pathogen Informatics"/>
        </authorList>
    </citation>
    <scope>NUCLEOTIDE SEQUENCE [LARGE SCALE GENOMIC DNA]</scope>
</reference>
<dbReference type="EMBL" id="UYYF01001777">
    <property type="protein sequence ID" value="VDN00119.1"/>
    <property type="molecule type" value="Genomic_DNA"/>
</dbReference>
<proteinExistence type="predicted"/>
<evidence type="ECO:0000313" key="1">
    <source>
        <dbReference type="EMBL" id="VDN00119.1"/>
    </source>
</evidence>
<dbReference type="AlphaFoldDB" id="A0A0N5CTK5"/>
<accession>A0A0N5CTK5</accession>
<dbReference type="Proteomes" id="UP000276776">
    <property type="component" value="Unassembled WGS sequence"/>
</dbReference>
<reference evidence="3" key="1">
    <citation type="submission" date="2017-02" db="UniProtKB">
        <authorList>
            <consortium name="WormBaseParasite"/>
        </authorList>
    </citation>
    <scope>IDENTIFICATION</scope>
</reference>
<sequence>MWESGCLIVDVEVRGCGCGCGSVRKLCKLRDSQLRKELRAALKIIINSRRATAYKMIAEIRTQSWEYYYKH</sequence>
<evidence type="ECO:0000313" key="3">
    <source>
        <dbReference type="WBParaSite" id="TCLT_0000356501-mRNA-1"/>
    </source>
</evidence>
<keyword evidence="2" id="KW-1185">Reference proteome</keyword>
<protein>
    <submittedName>
        <fullName evidence="3">DUF3795 domain-containing protein</fullName>
    </submittedName>
</protein>
<name>A0A0N5CTK5_THECL</name>
<gene>
    <name evidence="1" type="ORF">TCLT_LOCUS3556</name>
</gene>